<organism evidence="1 2">
    <name type="scientific">Cylicostephanus goldi</name>
    <name type="common">Nematode worm</name>
    <dbReference type="NCBI Taxonomy" id="71465"/>
    <lineage>
        <taxon>Eukaryota</taxon>
        <taxon>Metazoa</taxon>
        <taxon>Ecdysozoa</taxon>
        <taxon>Nematoda</taxon>
        <taxon>Chromadorea</taxon>
        <taxon>Rhabditida</taxon>
        <taxon>Rhabditina</taxon>
        <taxon>Rhabditomorpha</taxon>
        <taxon>Strongyloidea</taxon>
        <taxon>Strongylidae</taxon>
        <taxon>Cylicostephanus</taxon>
    </lineage>
</organism>
<gene>
    <name evidence="1" type="ORF">CGOC_LOCUS2246</name>
</gene>
<name>A0A3P6R8Y3_CYLGO</name>
<evidence type="ECO:0000313" key="1">
    <source>
        <dbReference type="EMBL" id="VDK52083.1"/>
    </source>
</evidence>
<protein>
    <submittedName>
        <fullName evidence="1">Uncharacterized protein</fullName>
    </submittedName>
</protein>
<sequence>MNQLSFRVHSCKKFLVQDDEDDVFCDDYGYLAEDDLASERFEHTRQVNAEKIDNEPCRLEDILNRLSESRQEIEDNAGIAFQEGDIGAGDLQTHSDESDEKEVMAQNDKLLSRKCVLGDYGLKRYFETGDIVEGSTYHVVRVLIATCANDIIVNILQRGPILVSTNRAPYAYKLVGLL</sequence>
<reference evidence="1 2" key="1">
    <citation type="submission" date="2018-11" db="EMBL/GenBank/DDBJ databases">
        <authorList>
            <consortium name="Pathogen Informatics"/>
        </authorList>
    </citation>
    <scope>NUCLEOTIDE SEQUENCE [LARGE SCALE GENOMIC DNA]</scope>
</reference>
<keyword evidence="2" id="KW-1185">Reference proteome</keyword>
<dbReference type="AlphaFoldDB" id="A0A3P6R8Y3"/>
<evidence type="ECO:0000313" key="2">
    <source>
        <dbReference type="Proteomes" id="UP000271889"/>
    </source>
</evidence>
<accession>A0A3P6R8Y3</accession>
<dbReference type="EMBL" id="UYRV01004925">
    <property type="protein sequence ID" value="VDK52083.1"/>
    <property type="molecule type" value="Genomic_DNA"/>
</dbReference>
<dbReference type="Proteomes" id="UP000271889">
    <property type="component" value="Unassembled WGS sequence"/>
</dbReference>
<proteinExistence type="predicted"/>